<dbReference type="Proteomes" id="UP000033428">
    <property type="component" value="Unassembled WGS sequence"/>
</dbReference>
<keyword evidence="3" id="KW-1185">Reference proteome</keyword>
<name>A0A0F0CUM4_9BACT</name>
<accession>A0A0F0CUM4</accession>
<keyword evidence="1" id="KW-1133">Transmembrane helix</keyword>
<keyword evidence="1" id="KW-0472">Membrane</keyword>
<dbReference type="EMBL" id="JYNY01000203">
    <property type="protein sequence ID" value="KJJ85226.1"/>
    <property type="molecule type" value="Genomic_DNA"/>
</dbReference>
<proteinExistence type="predicted"/>
<protein>
    <submittedName>
        <fullName evidence="2">Membrane protein</fullName>
    </submittedName>
</protein>
<feature type="transmembrane region" description="Helical" evidence="1">
    <location>
        <begin position="15"/>
        <end position="44"/>
    </location>
</feature>
<gene>
    <name evidence="2" type="ORF">OMAG_000938</name>
</gene>
<evidence type="ECO:0000313" key="3">
    <source>
        <dbReference type="Proteomes" id="UP000033428"/>
    </source>
</evidence>
<keyword evidence="1" id="KW-0812">Transmembrane</keyword>
<organism evidence="2 3">
    <name type="scientific">Candidatus Omnitrophus magneticus</name>
    <dbReference type="NCBI Taxonomy" id="1609969"/>
    <lineage>
        <taxon>Bacteria</taxon>
        <taxon>Pseudomonadati</taxon>
        <taxon>Candidatus Omnitrophota</taxon>
        <taxon>Candidatus Omnitrophus</taxon>
    </lineage>
</organism>
<feature type="transmembrane region" description="Helical" evidence="1">
    <location>
        <begin position="56"/>
        <end position="77"/>
    </location>
</feature>
<comment type="caution">
    <text evidence="2">The sequence shown here is derived from an EMBL/GenBank/DDBJ whole genome shotgun (WGS) entry which is preliminary data.</text>
</comment>
<evidence type="ECO:0000313" key="2">
    <source>
        <dbReference type="EMBL" id="KJJ85226.1"/>
    </source>
</evidence>
<evidence type="ECO:0000256" key="1">
    <source>
        <dbReference type="SAM" id="Phobius"/>
    </source>
</evidence>
<sequence length="78" mass="9067">MSLEALFFKGHFPLIYLLVMTALFFLSKVLFWAGIIFTFSLIIFLSCKAFKDSKKIVLSFIVKPILDICSIMIIYIFF</sequence>
<dbReference type="AlphaFoldDB" id="A0A0F0CUM4"/>
<reference evidence="2 3" key="1">
    <citation type="submission" date="2015-02" db="EMBL/GenBank/DDBJ databases">
        <title>Single-cell genomics of uncultivated deep-branching MTB reveals a conserved set of magnetosome genes.</title>
        <authorList>
            <person name="Kolinko S."/>
            <person name="Richter M."/>
            <person name="Glockner F.O."/>
            <person name="Brachmann A."/>
            <person name="Schuler D."/>
        </authorList>
    </citation>
    <scope>NUCLEOTIDE SEQUENCE [LARGE SCALE GENOMIC DNA]</scope>
    <source>
        <strain evidence="2">SKK-01</strain>
    </source>
</reference>